<dbReference type="Ensembl" id="ENSLAFT00000026796.1">
    <property type="protein sequence ID" value="ENSLAFP00000021473.1"/>
    <property type="gene ID" value="ENSLAFG00000026667.1"/>
</dbReference>
<feature type="compositionally biased region" description="Basic and acidic residues" evidence="1">
    <location>
        <begin position="15"/>
        <end position="41"/>
    </location>
</feature>
<dbReference type="InterPro" id="IPR028114">
    <property type="entry name" value="DUF4658"/>
</dbReference>
<dbReference type="GO" id="GO:0005886">
    <property type="term" value="C:plasma membrane"/>
    <property type="evidence" value="ECO:0007669"/>
    <property type="project" value="TreeGrafter"/>
</dbReference>
<name>G3U0W5_LOXAF</name>
<feature type="compositionally biased region" description="Polar residues" evidence="1">
    <location>
        <begin position="1"/>
        <end position="14"/>
    </location>
</feature>
<gene>
    <name evidence="2" type="primary">C14orf180</name>
</gene>
<sequence length="156" mass="17757">MRTTALTLSPNSRPETLRRASKDEEATADSPRSRAEQEGHRTCPPSILRRNQPEGCSPGEEPRRSRRRVRFQEPLEAAVHYIARRNSTTTIRVRSWPSRRGRGSLFLRLSVCILLVVALGLCCGRTKPIALALEDLWARVLVLALRLWHTALEPWL</sequence>
<reference evidence="2 3" key="1">
    <citation type="submission" date="2009-06" db="EMBL/GenBank/DDBJ databases">
        <title>The Genome Sequence of Loxodonta africana (African elephant).</title>
        <authorList>
            <person name="Di Palma F."/>
            <person name="Heiman D."/>
            <person name="Young S."/>
            <person name="Johnson J."/>
            <person name="Lander E.S."/>
            <person name="Lindblad-Toh K."/>
        </authorList>
    </citation>
    <scope>NUCLEOTIDE SEQUENCE [LARGE SCALE GENOMIC DNA]</scope>
    <source>
        <strain evidence="2 3">Isolate ISIS603380</strain>
    </source>
</reference>
<dbReference type="Proteomes" id="UP000007646">
    <property type="component" value="Unassembled WGS sequence"/>
</dbReference>
<reference evidence="2" key="3">
    <citation type="submission" date="2025-09" db="UniProtKB">
        <authorList>
            <consortium name="Ensembl"/>
        </authorList>
    </citation>
    <scope>IDENTIFICATION</scope>
    <source>
        <strain evidence="2">Isolate ISIS603380</strain>
    </source>
</reference>
<accession>G3U0W5</accession>
<dbReference type="HOGENOM" id="CLU_139836_0_0_1"/>
<dbReference type="Pfam" id="PF15555">
    <property type="entry name" value="DUF4658"/>
    <property type="match status" value="1"/>
</dbReference>
<proteinExistence type="predicted"/>
<reference evidence="2" key="2">
    <citation type="submission" date="2025-08" db="UniProtKB">
        <authorList>
            <consortium name="Ensembl"/>
        </authorList>
    </citation>
    <scope>IDENTIFICATION</scope>
    <source>
        <strain evidence="2">Isolate ISIS603380</strain>
    </source>
</reference>
<organism evidence="2 3">
    <name type="scientific">Loxodonta africana</name>
    <name type="common">African elephant</name>
    <dbReference type="NCBI Taxonomy" id="9785"/>
    <lineage>
        <taxon>Eukaryota</taxon>
        <taxon>Metazoa</taxon>
        <taxon>Chordata</taxon>
        <taxon>Craniata</taxon>
        <taxon>Vertebrata</taxon>
        <taxon>Euteleostomi</taxon>
        <taxon>Mammalia</taxon>
        <taxon>Eutheria</taxon>
        <taxon>Afrotheria</taxon>
        <taxon>Proboscidea</taxon>
        <taxon>Elephantidae</taxon>
        <taxon>Loxodonta</taxon>
    </lineage>
</organism>
<dbReference type="PANTHER" id="PTHR36868:SF1">
    <property type="entry name" value="NUTRITIONALLY-REGULATED ADIPOSE AND CARDIAC ENRICHED PROTEIN HOMOLOG"/>
    <property type="match status" value="1"/>
</dbReference>
<dbReference type="GeneTree" id="ENSGT00390000001214"/>
<dbReference type="eggNOG" id="ENOG502S3R9">
    <property type="taxonomic scope" value="Eukaryota"/>
</dbReference>
<dbReference type="FunCoup" id="G3U0W5">
    <property type="interactions" value="23"/>
</dbReference>
<dbReference type="AlphaFoldDB" id="G3U0W5"/>
<evidence type="ECO:0000313" key="3">
    <source>
        <dbReference type="Proteomes" id="UP000007646"/>
    </source>
</evidence>
<evidence type="ECO:0000313" key="2">
    <source>
        <dbReference type="Ensembl" id="ENSLAFP00000021473.1"/>
    </source>
</evidence>
<protein>
    <submittedName>
        <fullName evidence="2">Chromosome 14 open reading frame 180</fullName>
    </submittedName>
</protein>
<dbReference type="OMA" id="LACWHCL"/>
<dbReference type="InParanoid" id="G3U0W5"/>
<keyword evidence="3" id="KW-1185">Reference proteome</keyword>
<dbReference type="PANTHER" id="PTHR36868">
    <property type="entry name" value="NUTRITIONALLY-REGULATED ADIPOSE AND CARDIAC ENRICHED PROTEIN HOMOLOG"/>
    <property type="match status" value="1"/>
</dbReference>
<feature type="region of interest" description="Disordered" evidence="1">
    <location>
        <begin position="1"/>
        <end position="69"/>
    </location>
</feature>
<evidence type="ECO:0000256" key="1">
    <source>
        <dbReference type="SAM" id="MobiDB-lite"/>
    </source>
</evidence>